<evidence type="ECO:0000256" key="1">
    <source>
        <dbReference type="RuleBase" id="RU000487"/>
    </source>
</evidence>
<dbReference type="Proteomes" id="UP000281245">
    <property type="component" value="Unassembled WGS sequence"/>
</dbReference>
<feature type="compositionally biased region" description="Polar residues" evidence="2">
    <location>
        <begin position="7"/>
        <end position="21"/>
    </location>
</feature>
<dbReference type="Gene3D" id="3.30.420.40">
    <property type="match status" value="3"/>
</dbReference>
<proteinExistence type="inferred from homology"/>
<dbReference type="Gene3D" id="3.90.640.10">
    <property type="entry name" value="Actin, Chain A, domain 4"/>
    <property type="match status" value="1"/>
</dbReference>
<dbReference type="InterPro" id="IPR043129">
    <property type="entry name" value="ATPase_NBD"/>
</dbReference>
<dbReference type="PANTHER" id="PTHR11937">
    <property type="entry name" value="ACTIN"/>
    <property type="match status" value="1"/>
</dbReference>
<gene>
    <name evidence="3" type="ORF">D0869_12583</name>
</gene>
<organism evidence="3 4">
    <name type="scientific">Hortaea werneckii</name>
    <name type="common">Black yeast</name>
    <name type="synonym">Cladosporium werneckii</name>
    <dbReference type="NCBI Taxonomy" id="91943"/>
    <lineage>
        <taxon>Eukaryota</taxon>
        <taxon>Fungi</taxon>
        <taxon>Dikarya</taxon>
        <taxon>Ascomycota</taxon>
        <taxon>Pezizomycotina</taxon>
        <taxon>Dothideomycetes</taxon>
        <taxon>Dothideomycetidae</taxon>
        <taxon>Mycosphaerellales</taxon>
        <taxon>Teratosphaeriaceae</taxon>
        <taxon>Hortaea</taxon>
    </lineage>
</organism>
<dbReference type="InterPro" id="IPR004001">
    <property type="entry name" value="Actin_CS"/>
</dbReference>
<dbReference type="Pfam" id="PF00022">
    <property type="entry name" value="Actin"/>
    <property type="match status" value="1"/>
</dbReference>
<dbReference type="InterPro" id="IPR004000">
    <property type="entry name" value="Actin"/>
</dbReference>
<evidence type="ECO:0000313" key="3">
    <source>
        <dbReference type="EMBL" id="RMX74445.1"/>
    </source>
</evidence>
<evidence type="ECO:0000256" key="2">
    <source>
        <dbReference type="SAM" id="MobiDB-lite"/>
    </source>
</evidence>
<accession>A0A3M6W7K2</accession>
<dbReference type="OrthoDB" id="5132116at2759"/>
<feature type="region of interest" description="Disordered" evidence="2">
    <location>
        <begin position="1"/>
        <end position="30"/>
    </location>
</feature>
<sequence length="482" mass="53196">MRDTGQVPRTKQPTMTSTLPPTQAPAKDEYGGDEISALILDSGSYSTRAGFAGEDTPKSVVPTHYGQLPDGQKLFGENAIHVPRGDMEIRNPYGSDGLVEDWETASRLWEYSMTSRLTGARQTPAIRNGLNDEKDENGDVQMDEGLEKLEEAQEKVLAEFPLLMSEPGWNPDKTREKSMEVAMEEWGVPAFFLAKTGQLAAYANGKATALVVDVGHNNTSVTALWEGMVLKKSIMKSPVAGLFLNQQIRSMFSSMQPQVPLVPHYMVKSKSPVDAGAPSNATYMHYDNPPKESFRRLEEDRVLTSFKESVVQAWPGPGRLEQNMEQAARYAPPRPFEMPDGWNTVFATERYRVAEGLFDAKLAYPLPEGGEAVKGEETLPSLVHRSLQSCDVDTRGHLLANVILTGAGSLIEKLPERLQGDLQTLYPNPRVRVIANSSSVERKFGAWIGGSVLGSLGTFHQMWVSKREYEEFGAGVVAKRCK</sequence>
<comment type="caution">
    <text evidence="3">The sequence shown here is derived from an EMBL/GenBank/DDBJ whole genome shotgun (WGS) entry which is preliminary data.</text>
</comment>
<dbReference type="PROSITE" id="PS00432">
    <property type="entry name" value="ACTINS_2"/>
    <property type="match status" value="1"/>
</dbReference>
<dbReference type="VEuPathDB" id="FungiDB:BTJ68_00081"/>
<dbReference type="FunFam" id="3.30.420.40:FF:000058">
    <property type="entry name" value="Putative actin-related protein 5"/>
    <property type="match status" value="1"/>
</dbReference>
<protein>
    <recommendedName>
        <fullName evidence="5">Actin-related protein 4</fullName>
    </recommendedName>
</protein>
<dbReference type="AlphaFoldDB" id="A0A3M6W7K2"/>
<dbReference type="EMBL" id="QWIJ01001527">
    <property type="protein sequence ID" value="RMX74445.1"/>
    <property type="molecule type" value="Genomic_DNA"/>
</dbReference>
<reference evidence="3 4" key="1">
    <citation type="journal article" date="2018" name="BMC Genomics">
        <title>Genomic evidence for intraspecific hybridization in a clonal and extremely halotolerant yeast.</title>
        <authorList>
            <person name="Gostincar C."/>
            <person name="Stajich J.E."/>
            <person name="Zupancic J."/>
            <person name="Zalar P."/>
            <person name="Gunde-Cimerman N."/>
        </authorList>
    </citation>
    <scope>NUCLEOTIDE SEQUENCE [LARGE SCALE GENOMIC DNA]</scope>
    <source>
        <strain evidence="3 4">EXF-6656</strain>
    </source>
</reference>
<evidence type="ECO:0008006" key="5">
    <source>
        <dbReference type="Google" id="ProtNLM"/>
    </source>
</evidence>
<dbReference type="SMART" id="SM00268">
    <property type="entry name" value="ACTIN"/>
    <property type="match status" value="1"/>
</dbReference>
<comment type="similarity">
    <text evidence="1">Belongs to the actin family.</text>
</comment>
<dbReference type="CDD" id="cd13395">
    <property type="entry name" value="ASKHA_NBD_Arp4_ACTL6-like"/>
    <property type="match status" value="1"/>
</dbReference>
<evidence type="ECO:0000313" key="4">
    <source>
        <dbReference type="Proteomes" id="UP000281245"/>
    </source>
</evidence>
<name>A0A3M6W7K2_HORWE</name>
<dbReference type="SUPFAM" id="SSF53067">
    <property type="entry name" value="Actin-like ATPase domain"/>
    <property type="match status" value="2"/>
</dbReference>